<protein>
    <submittedName>
        <fullName evidence="1">Uncharacterized protein</fullName>
    </submittedName>
</protein>
<dbReference type="HOGENOM" id="CLU_1825582_0_0_1"/>
<name>A0A067T6Z7_GALM3</name>
<dbReference type="OrthoDB" id="2956349at2759"/>
<organism evidence="1 2">
    <name type="scientific">Galerina marginata (strain CBS 339.88)</name>
    <dbReference type="NCBI Taxonomy" id="685588"/>
    <lineage>
        <taxon>Eukaryota</taxon>
        <taxon>Fungi</taxon>
        <taxon>Dikarya</taxon>
        <taxon>Basidiomycota</taxon>
        <taxon>Agaricomycotina</taxon>
        <taxon>Agaricomycetes</taxon>
        <taxon>Agaricomycetidae</taxon>
        <taxon>Agaricales</taxon>
        <taxon>Agaricineae</taxon>
        <taxon>Strophariaceae</taxon>
        <taxon>Galerina</taxon>
    </lineage>
</organism>
<proteinExistence type="predicted"/>
<gene>
    <name evidence="1" type="ORF">GALMADRAFT_266655</name>
</gene>
<reference evidence="2" key="1">
    <citation type="journal article" date="2014" name="Proc. Natl. Acad. Sci. U.S.A.">
        <title>Extensive sampling of basidiomycete genomes demonstrates inadequacy of the white-rot/brown-rot paradigm for wood decay fungi.</title>
        <authorList>
            <person name="Riley R."/>
            <person name="Salamov A.A."/>
            <person name="Brown D.W."/>
            <person name="Nagy L.G."/>
            <person name="Floudas D."/>
            <person name="Held B.W."/>
            <person name="Levasseur A."/>
            <person name="Lombard V."/>
            <person name="Morin E."/>
            <person name="Otillar R."/>
            <person name="Lindquist E.A."/>
            <person name="Sun H."/>
            <person name="LaButti K.M."/>
            <person name="Schmutz J."/>
            <person name="Jabbour D."/>
            <person name="Luo H."/>
            <person name="Baker S.E."/>
            <person name="Pisabarro A.G."/>
            <person name="Walton J.D."/>
            <person name="Blanchette R.A."/>
            <person name="Henrissat B."/>
            <person name="Martin F."/>
            <person name="Cullen D."/>
            <person name="Hibbett D.S."/>
            <person name="Grigoriev I.V."/>
        </authorList>
    </citation>
    <scope>NUCLEOTIDE SEQUENCE [LARGE SCALE GENOMIC DNA]</scope>
    <source>
        <strain evidence="2">CBS 339.88</strain>
    </source>
</reference>
<evidence type="ECO:0000313" key="1">
    <source>
        <dbReference type="EMBL" id="KDR78127.1"/>
    </source>
</evidence>
<keyword evidence="2" id="KW-1185">Reference proteome</keyword>
<dbReference type="EMBL" id="KL142375">
    <property type="protein sequence ID" value="KDR78127.1"/>
    <property type="molecule type" value="Genomic_DNA"/>
</dbReference>
<dbReference type="Proteomes" id="UP000027222">
    <property type="component" value="Unassembled WGS sequence"/>
</dbReference>
<sequence>MASSNPVQPRKLNRGEKYRFPAVYGFPLRPDKIEELLDSRNGPVPSNLSTSEEDCYDMKKIGELYDHLLNECNNLKLHKIEWSRGISFTINNPKDPDADRAILVLVRCTRRDDRFIPAPHVMEAFKEVMEREGFREEPRWFTVKS</sequence>
<dbReference type="AlphaFoldDB" id="A0A067T6Z7"/>
<evidence type="ECO:0000313" key="2">
    <source>
        <dbReference type="Proteomes" id="UP000027222"/>
    </source>
</evidence>
<accession>A0A067T6Z7</accession>